<feature type="compositionally biased region" description="Pro residues" evidence="1">
    <location>
        <begin position="594"/>
        <end position="611"/>
    </location>
</feature>
<evidence type="ECO:0000256" key="1">
    <source>
        <dbReference type="SAM" id="MobiDB-lite"/>
    </source>
</evidence>
<feature type="region of interest" description="Disordered" evidence="1">
    <location>
        <begin position="200"/>
        <end position="279"/>
    </location>
</feature>
<name>A0A4Y7SNJ9_COPMI</name>
<accession>A0A4Y7SNJ9</accession>
<feature type="compositionally biased region" description="Acidic residues" evidence="1">
    <location>
        <begin position="246"/>
        <end position="266"/>
    </location>
</feature>
<evidence type="ECO:0000313" key="2">
    <source>
        <dbReference type="EMBL" id="TEB23473.1"/>
    </source>
</evidence>
<reference evidence="2 3" key="1">
    <citation type="journal article" date="2019" name="Nat. Ecol. Evol.">
        <title>Megaphylogeny resolves global patterns of mushroom evolution.</title>
        <authorList>
            <person name="Varga T."/>
            <person name="Krizsan K."/>
            <person name="Foldi C."/>
            <person name="Dima B."/>
            <person name="Sanchez-Garcia M."/>
            <person name="Sanchez-Ramirez S."/>
            <person name="Szollosi G.J."/>
            <person name="Szarkandi J.G."/>
            <person name="Papp V."/>
            <person name="Albert L."/>
            <person name="Andreopoulos W."/>
            <person name="Angelini C."/>
            <person name="Antonin V."/>
            <person name="Barry K.W."/>
            <person name="Bougher N.L."/>
            <person name="Buchanan P."/>
            <person name="Buyck B."/>
            <person name="Bense V."/>
            <person name="Catcheside P."/>
            <person name="Chovatia M."/>
            <person name="Cooper J."/>
            <person name="Damon W."/>
            <person name="Desjardin D."/>
            <person name="Finy P."/>
            <person name="Geml J."/>
            <person name="Haridas S."/>
            <person name="Hughes K."/>
            <person name="Justo A."/>
            <person name="Karasinski D."/>
            <person name="Kautmanova I."/>
            <person name="Kiss B."/>
            <person name="Kocsube S."/>
            <person name="Kotiranta H."/>
            <person name="LaButti K.M."/>
            <person name="Lechner B.E."/>
            <person name="Liimatainen K."/>
            <person name="Lipzen A."/>
            <person name="Lukacs Z."/>
            <person name="Mihaltcheva S."/>
            <person name="Morgado L.N."/>
            <person name="Niskanen T."/>
            <person name="Noordeloos M.E."/>
            <person name="Ohm R.A."/>
            <person name="Ortiz-Santana B."/>
            <person name="Ovrebo C."/>
            <person name="Racz N."/>
            <person name="Riley R."/>
            <person name="Savchenko A."/>
            <person name="Shiryaev A."/>
            <person name="Soop K."/>
            <person name="Spirin V."/>
            <person name="Szebenyi C."/>
            <person name="Tomsovsky M."/>
            <person name="Tulloss R.E."/>
            <person name="Uehling J."/>
            <person name="Grigoriev I.V."/>
            <person name="Vagvolgyi C."/>
            <person name="Papp T."/>
            <person name="Martin F.M."/>
            <person name="Miettinen O."/>
            <person name="Hibbett D.S."/>
            <person name="Nagy L.G."/>
        </authorList>
    </citation>
    <scope>NUCLEOTIDE SEQUENCE [LARGE SCALE GENOMIC DNA]</scope>
    <source>
        <strain evidence="2 3">FP101781</strain>
    </source>
</reference>
<feature type="compositionally biased region" description="Low complexity" evidence="1">
    <location>
        <begin position="583"/>
        <end position="593"/>
    </location>
</feature>
<comment type="caution">
    <text evidence="2">The sequence shown here is derived from an EMBL/GenBank/DDBJ whole genome shotgun (WGS) entry which is preliminary data.</text>
</comment>
<dbReference type="OrthoDB" id="2803928at2759"/>
<feature type="compositionally biased region" description="Basic residues" evidence="1">
    <location>
        <begin position="231"/>
        <end position="240"/>
    </location>
</feature>
<evidence type="ECO:0008006" key="4">
    <source>
        <dbReference type="Google" id="ProtNLM"/>
    </source>
</evidence>
<gene>
    <name evidence="2" type="ORF">FA13DRAFT_1715288</name>
</gene>
<evidence type="ECO:0000313" key="3">
    <source>
        <dbReference type="Proteomes" id="UP000298030"/>
    </source>
</evidence>
<dbReference type="AlphaFoldDB" id="A0A4Y7SNJ9"/>
<keyword evidence="3" id="KW-1185">Reference proteome</keyword>
<feature type="region of interest" description="Disordered" evidence="1">
    <location>
        <begin position="576"/>
        <end position="640"/>
    </location>
</feature>
<proteinExistence type="predicted"/>
<protein>
    <recommendedName>
        <fullName evidence="4">Fungal-type protein kinase domain-containing protein</fullName>
    </recommendedName>
</protein>
<dbReference type="EMBL" id="QPFP01000077">
    <property type="protein sequence ID" value="TEB23473.1"/>
    <property type="molecule type" value="Genomic_DNA"/>
</dbReference>
<dbReference type="Pfam" id="PF20414">
    <property type="entry name" value="DUF6698"/>
    <property type="match status" value="1"/>
</dbReference>
<organism evidence="2 3">
    <name type="scientific">Coprinellus micaceus</name>
    <name type="common">Glistening ink-cap mushroom</name>
    <name type="synonym">Coprinus micaceus</name>
    <dbReference type="NCBI Taxonomy" id="71717"/>
    <lineage>
        <taxon>Eukaryota</taxon>
        <taxon>Fungi</taxon>
        <taxon>Dikarya</taxon>
        <taxon>Basidiomycota</taxon>
        <taxon>Agaricomycotina</taxon>
        <taxon>Agaricomycetes</taxon>
        <taxon>Agaricomycetidae</taxon>
        <taxon>Agaricales</taxon>
        <taxon>Agaricineae</taxon>
        <taxon>Psathyrellaceae</taxon>
        <taxon>Coprinellus</taxon>
    </lineage>
</organism>
<dbReference type="Proteomes" id="UP000298030">
    <property type="component" value="Unassembled WGS sequence"/>
</dbReference>
<feature type="compositionally biased region" description="Polar residues" evidence="1">
    <location>
        <begin position="631"/>
        <end position="640"/>
    </location>
</feature>
<sequence>MVNQPWELCDRGDEVTSPGRKEKSFRAGDRRVLSLTNCTGICQNSFLLDRFNSWYTGPAHLLSNIHTTERLSARLPLICTNLPATPDLPTQHIEWWMGIEGFGARAAQVWGTTWRLVLASLLTARWEWGASNPSSTPWSLAWVGRRRAAGVPVLSCIDGDGCYSQDGGVQANPVPNTNTAECSKVFEHLPHHPLTDIFTSEVRPARPPPKQKQPPVKCKNAPKGSQQAPAKKCRQSRRARQLQILSEEEEQSDGQEEEGYEDEALPEDNGQQQPQPFEDEMGRRGYVSLSAYFGGNLTSGTEPIDPYKCVAQHIMRAIHMNISFVTVVYVSNHIQKKKFVDLESGEKLTEEEHYALEKRAGEIFAARLPEYEEDIEDLAANRHLRDFGHALDQAAGVARGWDLGGLKIRGAVIRNKVISGKLPLTGEEFPMFLYWDMDYDPDDPEYQLCISELLFTCWRHLFTAPSSTKAQIPGEASKKPVGQVALNEMTEVPPGSICYTAVVVWWTICELMNWKHTNGFDRDKFYDSLLDLFSDVDDPWVKDTLARWNQEMFKTEPQEEPEYIEPQISSAELIRKQREARRAAQAAKEASSTPPTPPPSSPSPTPAPSSPRPSGAPEDQTNDDLEDLVAQHSTQDNRYT</sequence>
<dbReference type="InterPro" id="IPR046521">
    <property type="entry name" value="DUF6698"/>
</dbReference>